<dbReference type="EMBL" id="HBGN01008408">
    <property type="protein sequence ID" value="CAD9319376.1"/>
    <property type="molecule type" value="Transcribed_RNA"/>
</dbReference>
<dbReference type="Pfam" id="PF08855">
    <property type="entry name" value="DUF1825"/>
    <property type="match status" value="1"/>
</dbReference>
<keyword evidence="1" id="KW-0732">Signal</keyword>
<gene>
    <name evidence="2" type="ORF">DBRI1063_LOCUS5382</name>
</gene>
<reference evidence="2" key="1">
    <citation type="submission" date="2021-01" db="EMBL/GenBank/DDBJ databases">
        <authorList>
            <person name="Corre E."/>
            <person name="Pelletier E."/>
            <person name="Niang G."/>
            <person name="Scheremetjew M."/>
            <person name="Finn R."/>
            <person name="Kale V."/>
            <person name="Holt S."/>
            <person name="Cochrane G."/>
            <person name="Meng A."/>
            <person name="Brown T."/>
            <person name="Cohen L."/>
        </authorList>
    </citation>
    <scope>NUCLEOTIDE SEQUENCE</scope>
    <source>
        <strain evidence="2">Pop2</strain>
    </source>
</reference>
<sequence length="333" mass="37525">MCLRYHPIAFLLLIIQRCSSFTTIPTPTSINRYAFITTTTTTTTELQMALTPIGPFCPFRSNSALEVEPDMESLNTATPEFATEMSRIQLDMTMGTPPDPDRLKRVARGIEQAVTSWEKLLQQLKSSDDFQTMEYEVLTQAHLSKFGQTSKDIVKMMKWQSGVMYAMADNLPPPMPPPDLDLMKMMNDAKKQQEGIGGEEGEGRGAPSISAMAAAEKITTTPFTGKEPAFESPTVQSEYEKLCRDHNALIQMGSTYGKFDPLGKISYIEQMEAIEDRWDVFFARFSLLGQLNQDFVKQCNGFLDSMNLSESDFKSLLKEAHEIMKRDAENERN</sequence>
<proteinExistence type="predicted"/>
<organism evidence="2">
    <name type="scientific">Ditylum brightwellii</name>
    <dbReference type="NCBI Taxonomy" id="49249"/>
    <lineage>
        <taxon>Eukaryota</taxon>
        <taxon>Sar</taxon>
        <taxon>Stramenopiles</taxon>
        <taxon>Ochrophyta</taxon>
        <taxon>Bacillariophyta</taxon>
        <taxon>Mediophyceae</taxon>
        <taxon>Lithodesmiophycidae</taxon>
        <taxon>Lithodesmiales</taxon>
        <taxon>Lithodesmiaceae</taxon>
        <taxon>Ditylum</taxon>
    </lineage>
</organism>
<feature type="chain" id="PRO_5031247749" evidence="1">
    <location>
        <begin position="21"/>
        <end position="333"/>
    </location>
</feature>
<evidence type="ECO:0000256" key="1">
    <source>
        <dbReference type="SAM" id="SignalP"/>
    </source>
</evidence>
<dbReference type="AlphaFoldDB" id="A0A7S1YU46"/>
<accession>A0A7S1YU46</accession>
<dbReference type="InterPro" id="IPR014954">
    <property type="entry name" value="DUF1825"/>
</dbReference>
<protein>
    <submittedName>
        <fullName evidence="2">Uncharacterized protein</fullName>
    </submittedName>
</protein>
<feature type="signal peptide" evidence="1">
    <location>
        <begin position="1"/>
        <end position="20"/>
    </location>
</feature>
<evidence type="ECO:0000313" key="2">
    <source>
        <dbReference type="EMBL" id="CAD9319376.1"/>
    </source>
</evidence>
<name>A0A7S1YU46_9STRA</name>